<feature type="domain" description="Flagellar hook-associated protein FlgK helical" evidence="9">
    <location>
        <begin position="105"/>
        <end position="319"/>
    </location>
</feature>
<dbReference type="RefSeq" id="WP_047005062.1">
    <property type="nucleotide sequence ID" value="NZ_LBHB01000006.1"/>
</dbReference>
<dbReference type="Proteomes" id="UP000053464">
    <property type="component" value="Unassembled WGS sequence"/>
</dbReference>
<dbReference type="Pfam" id="PF22638">
    <property type="entry name" value="FlgK_D1"/>
    <property type="match status" value="1"/>
</dbReference>
<evidence type="ECO:0000256" key="6">
    <source>
        <dbReference type="ARBA" id="ARBA00023143"/>
    </source>
</evidence>
<keyword evidence="6" id="KW-0975">Bacterial flagellum</keyword>
<evidence type="ECO:0000313" key="10">
    <source>
        <dbReference type="EMBL" id="KLE31258.1"/>
    </source>
</evidence>
<dbReference type="NCBIfam" id="TIGR02492">
    <property type="entry name" value="flgK_ends"/>
    <property type="match status" value="1"/>
</dbReference>
<dbReference type="PATRIC" id="fig|1581420.6.peg.2847"/>
<evidence type="ECO:0000256" key="5">
    <source>
        <dbReference type="ARBA" id="ARBA00022525"/>
    </source>
</evidence>
<dbReference type="AlphaFoldDB" id="A0A0G9MPN7"/>
<keyword evidence="11" id="KW-1185">Reference proteome</keyword>
<sequence>MSGNLILIGRSGANAARAALETTAQNIANADNPTYARRTLAVSEVAATGGIGTGGSAVLSGVRVDRVQRTQSLFLQTEVRRTSSDIARADAELQGLRDVESVLEGAEVYPAITRFEASLSRLRSDPLDSSLRADALEAARTMVQTFGIADHGLAISGDEMRFAAADGLAQVNTLAGELARVNIGLARAQDGSVSKVALLDRRDALLTQMAGEIGISTTFDAVGRVTVRLVDAGGPVMVAGDSASAISQTVDADGTLSFALDGTPFFPLAGALAGRAQALERITVVKTELDGVAALLIAQVNGAQAIGATPTGARGGPMFSGTGAGDIALVMAQGSDIATAPAGSPAFSRDIGNLESLIAALAGDGPAKAADTMLFGLSSAIGGRQITRDALRSIADTASIALATETGVDLDNEAANLLRFQQAFQANGRVIQVAADIFDTLLGVR</sequence>
<protein>
    <recommendedName>
        <fullName evidence="4">Flagellar hook-associated protein 1</fullName>
    </recommendedName>
</protein>
<evidence type="ECO:0000259" key="8">
    <source>
        <dbReference type="Pfam" id="PF06429"/>
    </source>
</evidence>
<dbReference type="GO" id="GO:0009425">
    <property type="term" value="C:bacterial-type flagellum basal body"/>
    <property type="evidence" value="ECO:0007669"/>
    <property type="project" value="UniProtKB-SubCell"/>
</dbReference>
<dbReference type="GO" id="GO:0005198">
    <property type="term" value="F:structural molecule activity"/>
    <property type="evidence" value="ECO:0007669"/>
    <property type="project" value="InterPro"/>
</dbReference>
<dbReference type="STRING" id="1581420.AAW00_13920"/>
<dbReference type="PANTHER" id="PTHR30033">
    <property type="entry name" value="FLAGELLAR HOOK-ASSOCIATED PROTEIN 1"/>
    <property type="match status" value="1"/>
</dbReference>
<dbReference type="InterPro" id="IPR002371">
    <property type="entry name" value="FlgK"/>
</dbReference>
<dbReference type="InterPro" id="IPR010930">
    <property type="entry name" value="Flg_bb/hook_C_dom"/>
</dbReference>
<name>A0A0G9MPN7_9SPHN</name>
<dbReference type="GO" id="GO:0044780">
    <property type="term" value="P:bacterial-type flagellum assembly"/>
    <property type="evidence" value="ECO:0007669"/>
    <property type="project" value="InterPro"/>
</dbReference>
<accession>A0A0G9MPN7</accession>
<feature type="domain" description="Flagellar basal body rod protein N-terminal" evidence="7">
    <location>
        <begin position="6"/>
        <end position="31"/>
    </location>
</feature>
<keyword evidence="5" id="KW-0964">Secreted</keyword>
<evidence type="ECO:0000256" key="2">
    <source>
        <dbReference type="ARBA" id="ARBA00004613"/>
    </source>
</evidence>
<evidence type="ECO:0000256" key="1">
    <source>
        <dbReference type="ARBA" id="ARBA00004117"/>
    </source>
</evidence>
<dbReference type="Pfam" id="PF06429">
    <property type="entry name" value="Flg_bbr_C"/>
    <property type="match status" value="1"/>
</dbReference>
<dbReference type="GO" id="GO:0005576">
    <property type="term" value="C:extracellular region"/>
    <property type="evidence" value="ECO:0007669"/>
    <property type="project" value="UniProtKB-SubCell"/>
</dbReference>
<dbReference type="InterPro" id="IPR001444">
    <property type="entry name" value="Flag_bb_rod_N"/>
</dbReference>
<evidence type="ECO:0000256" key="4">
    <source>
        <dbReference type="ARBA" id="ARBA00016244"/>
    </source>
</evidence>
<comment type="subcellular location">
    <subcellularLocation>
        <location evidence="1">Bacterial flagellum basal body</location>
    </subcellularLocation>
    <subcellularLocation>
        <location evidence="2">Secreted</location>
    </subcellularLocation>
</comment>
<comment type="caution">
    <text evidence="10">The sequence shown here is derived from an EMBL/GenBank/DDBJ whole genome shotgun (WGS) entry which is preliminary data.</text>
</comment>
<dbReference type="SUPFAM" id="SSF64518">
    <property type="entry name" value="Phase 1 flagellin"/>
    <property type="match status" value="1"/>
</dbReference>
<organism evidence="10 11">
    <name type="scientific">Aurantiacibacter luteus</name>
    <dbReference type="NCBI Taxonomy" id="1581420"/>
    <lineage>
        <taxon>Bacteria</taxon>
        <taxon>Pseudomonadati</taxon>
        <taxon>Pseudomonadota</taxon>
        <taxon>Alphaproteobacteria</taxon>
        <taxon>Sphingomonadales</taxon>
        <taxon>Erythrobacteraceae</taxon>
        <taxon>Aurantiacibacter</taxon>
    </lineage>
</organism>
<evidence type="ECO:0000259" key="9">
    <source>
        <dbReference type="Pfam" id="PF22638"/>
    </source>
</evidence>
<feature type="domain" description="Flagellar basal-body/hook protein C-terminal" evidence="8">
    <location>
        <begin position="407"/>
        <end position="442"/>
    </location>
</feature>
<proteinExistence type="inferred from homology"/>
<gene>
    <name evidence="10" type="ORF">AAW00_13920</name>
</gene>
<dbReference type="Pfam" id="PF00460">
    <property type="entry name" value="Flg_bb_rod"/>
    <property type="match status" value="1"/>
</dbReference>
<reference evidence="10 11" key="1">
    <citation type="submission" date="2015-04" db="EMBL/GenBank/DDBJ databases">
        <title>The draft genome sequence of Erythrobacter luteus KA37.</title>
        <authorList>
            <person name="Zhuang L."/>
            <person name="Liu Y."/>
            <person name="Shao Z."/>
        </authorList>
    </citation>
    <scope>NUCLEOTIDE SEQUENCE [LARGE SCALE GENOMIC DNA]</scope>
    <source>
        <strain evidence="10 11">KA37</strain>
    </source>
</reference>
<evidence type="ECO:0000259" key="7">
    <source>
        <dbReference type="Pfam" id="PF00460"/>
    </source>
</evidence>
<dbReference type="InterPro" id="IPR053927">
    <property type="entry name" value="FlgK_helical"/>
</dbReference>
<evidence type="ECO:0000256" key="3">
    <source>
        <dbReference type="ARBA" id="ARBA00009677"/>
    </source>
</evidence>
<evidence type="ECO:0000313" key="11">
    <source>
        <dbReference type="Proteomes" id="UP000053464"/>
    </source>
</evidence>
<dbReference type="EMBL" id="LBHB01000006">
    <property type="protein sequence ID" value="KLE31258.1"/>
    <property type="molecule type" value="Genomic_DNA"/>
</dbReference>
<comment type="similarity">
    <text evidence="3">Belongs to the flagella basal body rod proteins family.</text>
</comment>
<dbReference type="OrthoDB" id="7181295at2"/>
<dbReference type="GO" id="GO:0009424">
    <property type="term" value="C:bacterial-type flagellum hook"/>
    <property type="evidence" value="ECO:0007669"/>
    <property type="project" value="InterPro"/>
</dbReference>